<dbReference type="SUPFAM" id="SSF64288">
    <property type="entry name" value="Chorismate lyase-like"/>
    <property type="match status" value="1"/>
</dbReference>
<dbReference type="InterPro" id="IPR028978">
    <property type="entry name" value="Chorismate_lyase_/UTRA_dom_sf"/>
</dbReference>
<sequence>MEEAEILQIEKNKPLFILERYTYTGKEEIMEYSKFIMKQENASYYLDISLELL</sequence>
<reference evidence="2" key="1">
    <citation type="submission" date="2024-06" db="EMBL/GenBank/DDBJ databases">
        <authorList>
            <person name="Huang C.H."/>
            <person name="Ting Y.S."/>
            <person name="Cheng Y.H."/>
        </authorList>
    </citation>
    <scope>NUCLEOTIDE SEQUENCE</scope>
    <source>
        <strain evidence="2">TCI803</strain>
    </source>
</reference>
<dbReference type="GO" id="GO:0006355">
    <property type="term" value="P:regulation of DNA-templated transcription"/>
    <property type="evidence" value="ECO:0007669"/>
    <property type="project" value="InterPro"/>
</dbReference>
<gene>
    <name evidence="2" type="ORF">ABR335_05480</name>
</gene>
<protein>
    <submittedName>
        <fullName evidence="2">UTRA domain-containing protein</fullName>
    </submittedName>
</protein>
<organism evidence="2">
    <name type="scientific">Heyndrickxia faecalis</name>
    <dbReference type="NCBI Taxonomy" id="2824910"/>
    <lineage>
        <taxon>Bacteria</taxon>
        <taxon>Bacillati</taxon>
        <taxon>Bacillota</taxon>
        <taxon>Bacilli</taxon>
        <taxon>Bacillales</taxon>
        <taxon>Bacillaceae</taxon>
        <taxon>Heyndrickxia</taxon>
    </lineage>
</organism>
<dbReference type="Pfam" id="PF07702">
    <property type="entry name" value="UTRA"/>
    <property type="match status" value="1"/>
</dbReference>
<dbReference type="InterPro" id="IPR011663">
    <property type="entry name" value="UTRA"/>
</dbReference>
<dbReference type="GO" id="GO:0003677">
    <property type="term" value="F:DNA binding"/>
    <property type="evidence" value="ECO:0007669"/>
    <property type="project" value="InterPro"/>
</dbReference>
<dbReference type="AlphaFoldDB" id="A0AAU7WP63"/>
<evidence type="ECO:0000259" key="1">
    <source>
        <dbReference type="Pfam" id="PF07702"/>
    </source>
</evidence>
<proteinExistence type="predicted"/>
<name>A0AAU7WP63_9BACI</name>
<feature type="domain" description="UbiC transcription regulator-associated" evidence="1">
    <location>
        <begin position="2"/>
        <end position="39"/>
    </location>
</feature>
<dbReference type="EMBL" id="CP158453">
    <property type="protein sequence ID" value="XBX99597.1"/>
    <property type="molecule type" value="Genomic_DNA"/>
</dbReference>
<dbReference type="Gene3D" id="3.40.1410.10">
    <property type="entry name" value="Chorismate lyase-like"/>
    <property type="match status" value="1"/>
</dbReference>
<accession>A0AAU7WP63</accession>
<dbReference type="GeneID" id="93259031"/>
<dbReference type="RefSeq" id="WP_196491390.1">
    <property type="nucleotide sequence ID" value="NZ_CP158453.1"/>
</dbReference>
<evidence type="ECO:0000313" key="2">
    <source>
        <dbReference type="EMBL" id="XBX99597.1"/>
    </source>
</evidence>